<keyword evidence="2" id="KW-0167">Capsid protein</keyword>
<evidence type="ECO:0000256" key="3">
    <source>
        <dbReference type="ARBA" id="ARBA00022844"/>
    </source>
</evidence>
<evidence type="ECO:0000256" key="1">
    <source>
        <dbReference type="ARBA" id="ARBA00004328"/>
    </source>
</evidence>
<dbReference type="Gene3D" id="2.60.120.20">
    <property type="match status" value="3"/>
</dbReference>
<reference evidence="7" key="1">
    <citation type="submission" date="2016-11" db="EMBL/GenBank/DDBJ databases">
        <title>Virus-host infection dynamics for marine picoeukaryotes resolved from metatranscriptome.</title>
        <authorList>
            <person name="Moniruzzaman M."/>
            <person name="Wurch L.L."/>
            <person name="Alexander H."/>
            <person name="Dyhrman S.T."/>
            <person name="Gobler C.J."/>
            <person name="Wilhelm S.W."/>
        </authorList>
    </citation>
    <scope>NUCLEOTIDE SEQUENCE</scope>
    <source>
        <strain evidence="7">N_OV_001</strain>
    </source>
</reference>
<dbReference type="Pfam" id="PF00073">
    <property type="entry name" value="Rhv"/>
    <property type="match status" value="1"/>
</dbReference>
<accession>A0A218NJT9</accession>
<feature type="domain" description="Dicistrovirus capsid-polyprotein C-terminal" evidence="5">
    <location>
        <begin position="518"/>
        <end position="741"/>
    </location>
</feature>
<dbReference type="InterPro" id="IPR029053">
    <property type="entry name" value="Viral_coat"/>
</dbReference>
<gene>
    <name evidence="7" type="ORF">N_OV_001_gene1</name>
</gene>
<evidence type="ECO:0000313" key="7">
    <source>
        <dbReference type="EMBL" id="ASG92526.1"/>
    </source>
</evidence>
<evidence type="ECO:0000259" key="6">
    <source>
        <dbReference type="Pfam" id="PF11492"/>
    </source>
</evidence>
<dbReference type="GO" id="GO:0005198">
    <property type="term" value="F:structural molecule activity"/>
    <property type="evidence" value="ECO:0007669"/>
    <property type="project" value="InterPro"/>
</dbReference>
<dbReference type="EMBL" id="KY130492">
    <property type="protein sequence ID" value="ASG92526.1"/>
    <property type="molecule type" value="Genomic_RNA"/>
</dbReference>
<dbReference type="SUPFAM" id="SSF88633">
    <property type="entry name" value="Positive stranded ssRNA viruses"/>
    <property type="match status" value="3"/>
</dbReference>
<dbReference type="InterPro" id="IPR001676">
    <property type="entry name" value="Picornavirus_capsid"/>
</dbReference>
<dbReference type="InterPro" id="IPR014872">
    <property type="entry name" value="Dicistrovirus_capsid-polyPr_C"/>
</dbReference>
<dbReference type="Pfam" id="PF08762">
    <property type="entry name" value="CRPV_capsid"/>
    <property type="match status" value="1"/>
</dbReference>
<sequence>MLRSALSRMVQIDNRSVSLGDATGFQINPYNLIVSNSFIGDKIANYMGLRSGLKIQIRVNATPFHFGSILVSYVPFHDIRRSTSLAPDQGLARLCQLSSTTHHAVLPLSGSSSVELDIPYIYFKDFINLRGEFTGTGARDSSATTLSNVGTLFFTFISPLRNASTSTSDVTLSTFASLIDPHVSLPTTQSGEFAEKPVSTIASAVVKGAGYASRFRALRPFAKATSDVFTAVGSVANLFGWSRVDSVADPMPMRPEFFGNLSVVDRKELSQPLALDSKCELAVSPDTVRLSLGDELTFDSLCSRDAIIHTSSVSVPSVPRSFDLWVPVSPFVQVVSVGGGNPVTMPPCAIPAQFFRYWRGNMRYKLRMVKSQVHTGRLQIRHDALVASSGTASDITQVKTTLWNLGDSDEIEICVPWVRDRQFLPMHHSTSVKNHVVSVAPIAQNELNGFLHITNITDIICSSNSTSPLTIVISVSMDSPEFAGPRDVSDFSAMPATQSGEEPCEQDMSGCLQPTDNLIYMGEKIHSMRALMKRYYYYSFGQRPDSGRVLWQNYYPDFPLLPGETPTGRNTTSVGSADFVRYTPTSFLTQCFALYRGSQKYKVAFSTTGAGNEPPLVEVARSNIGIVSNQTTTGLSFDDSNSFEHQMLNNAASGGAGMCAMVDGFRQCEVTLPFYSSNYACVANKENQRTYYPDDSRWHTHVVSIATGGSSSEMNYRIYHAAGTDFAPYYFCYVPLLTNLSTLDLP</sequence>
<evidence type="ECO:0000256" key="2">
    <source>
        <dbReference type="ARBA" id="ARBA00022561"/>
    </source>
</evidence>
<dbReference type="Pfam" id="PF11492">
    <property type="entry name" value="Dicistro_VP4"/>
    <property type="match status" value="1"/>
</dbReference>
<proteinExistence type="predicted"/>
<organism evidence="7">
    <name type="scientific">Picornavirales N_OV_001</name>
    <dbReference type="NCBI Taxonomy" id="2016023"/>
    <lineage>
        <taxon>Viruses</taxon>
        <taxon>Riboviria</taxon>
        <taxon>Orthornavirae</taxon>
        <taxon>Pisuviricota</taxon>
        <taxon>Pisoniviricetes</taxon>
        <taxon>Picornavirales</taxon>
    </lineage>
</organism>
<feature type="domain" description="Capsid protein VP4 dicistrovirus" evidence="6">
    <location>
        <begin position="189"/>
        <end position="241"/>
    </location>
</feature>
<feature type="domain" description="Picornavirus capsid" evidence="4">
    <location>
        <begin position="23"/>
        <end position="125"/>
    </location>
</feature>
<keyword evidence="3" id="KW-0946">Virion</keyword>
<dbReference type="InterPro" id="IPR033703">
    <property type="entry name" value="Rhv-like"/>
</dbReference>
<evidence type="ECO:0000259" key="5">
    <source>
        <dbReference type="Pfam" id="PF08762"/>
    </source>
</evidence>
<protein>
    <submittedName>
        <fullName evidence="7">Putative structural protein</fullName>
    </submittedName>
</protein>
<evidence type="ECO:0000259" key="4">
    <source>
        <dbReference type="Pfam" id="PF00073"/>
    </source>
</evidence>
<comment type="subcellular location">
    <subcellularLocation>
        <location evidence="1">Virion</location>
    </subcellularLocation>
</comment>
<dbReference type="CDD" id="cd00205">
    <property type="entry name" value="rhv_like"/>
    <property type="match status" value="2"/>
</dbReference>
<dbReference type="GO" id="GO:0019028">
    <property type="term" value="C:viral capsid"/>
    <property type="evidence" value="ECO:0007669"/>
    <property type="project" value="UniProtKB-KW"/>
</dbReference>
<name>A0A218NJT9_9VIRU</name>
<dbReference type="InterPro" id="IPR024343">
    <property type="entry name" value="VP4_dicistrovir"/>
</dbReference>